<feature type="coiled-coil region" evidence="1">
    <location>
        <begin position="201"/>
        <end position="228"/>
    </location>
</feature>
<gene>
    <name evidence="2" type="ORF">KYI95_10365</name>
</gene>
<proteinExistence type="predicted"/>
<dbReference type="InterPro" id="IPR046905">
    <property type="entry name" value="ABC-3C_MC1"/>
</dbReference>
<name>A0ABS6VE55_9GAMM</name>
<dbReference type="Proteomes" id="UP001197236">
    <property type="component" value="Unassembled WGS sequence"/>
</dbReference>
<keyword evidence="1" id="KW-0175">Coiled coil</keyword>
<keyword evidence="3" id="KW-1185">Reference proteome</keyword>
<accession>A0ABS6VE55</accession>
<evidence type="ECO:0000256" key="1">
    <source>
        <dbReference type="SAM" id="Coils"/>
    </source>
</evidence>
<protein>
    <submittedName>
        <fullName evidence="2">Uncharacterized protein</fullName>
    </submittedName>
</protein>
<reference evidence="2 3" key="1">
    <citation type="submission" date="2021-07" db="EMBL/GenBank/DDBJ databases">
        <title>A novel phosphonate cluster across the Pantoea species complex is important for pathogenicity in onion.</title>
        <authorList>
            <person name="Zhao M."/>
            <person name="Stice S."/>
            <person name="Shin G.Y."/>
            <person name="Coutinho T."/>
            <person name="Gitaitis R."/>
            <person name="Kvitko B."/>
            <person name="Dutta B."/>
        </authorList>
    </citation>
    <scope>NUCLEOTIDE SEQUENCE [LARGE SCALE GENOMIC DNA]</scope>
    <source>
        <strain evidence="2 3">BD 382</strain>
    </source>
</reference>
<organism evidence="2 3">
    <name type="scientific">Pantoea allii</name>
    <dbReference type="NCBI Taxonomy" id="574096"/>
    <lineage>
        <taxon>Bacteria</taxon>
        <taxon>Pseudomonadati</taxon>
        <taxon>Pseudomonadota</taxon>
        <taxon>Gammaproteobacteria</taxon>
        <taxon>Enterobacterales</taxon>
        <taxon>Erwiniaceae</taxon>
        <taxon>Pantoea</taxon>
    </lineage>
</organism>
<evidence type="ECO:0000313" key="3">
    <source>
        <dbReference type="Proteomes" id="UP001197236"/>
    </source>
</evidence>
<dbReference type="Pfam" id="PF20289">
    <property type="entry name" value="MComp1"/>
    <property type="match status" value="1"/>
</dbReference>
<dbReference type="RefSeq" id="WP_218995436.1">
    <property type="nucleotide sequence ID" value="NZ_JAHVXU010000005.1"/>
</dbReference>
<comment type="caution">
    <text evidence="2">The sequence shown here is derived from an EMBL/GenBank/DDBJ whole genome shotgun (WGS) entry which is preliminary data.</text>
</comment>
<evidence type="ECO:0000313" key="2">
    <source>
        <dbReference type="EMBL" id="MBW1257600.1"/>
    </source>
</evidence>
<dbReference type="EMBL" id="JAHVXZ010000004">
    <property type="protein sequence ID" value="MBW1257600.1"/>
    <property type="molecule type" value="Genomic_DNA"/>
</dbReference>
<sequence length="228" mass="26787">MLNEFIKQAIEDHQFIEIESESNEISFFKKEKGELRRYIITYRTDKLEDASSINELIINYTPNELLEAPAFAKNTDLIIVFQLDKLSKYRQYEKSIFDIEENAYHFKKYVLYYSNEESKLISVNNFSNLKAVLSDHEEFSIYKADPSRPSLYNMAARIFIKLPFLEMPDIEKDIVPIDLQINTLVDSLNLSKTHNKISTENKQTDINLEKLIEELINEELEAIKAENK</sequence>